<proteinExistence type="predicted"/>
<dbReference type="EMBL" id="JARKIB010000472">
    <property type="protein sequence ID" value="KAJ7705624.1"/>
    <property type="molecule type" value="Genomic_DNA"/>
</dbReference>
<keyword evidence="1" id="KW-0812">Transmembrane</keyword>
<keyword evidence="1" id="KW-1133">Transmembrane helix</keyword>
<accession>A0AAD7GUK8</accession>
<name>A0AAD7GUK8_9AGAR</name>
<protein>
    <submittedName>
        <fullName evidence="2">Uncharacterized protein</fullName>
    </submittedName>
</protein>
<evidence type="ECO:0000313" key="3">
    <source>
        <dbReference type="Proteomes" id="UP001215598"/>
    </source>
</evidence>
<sequence length="213" mass="23004">MRAQAVSHLRTGGSRPWCAVLNGHSMYNYLRLFLPIVPALTLVPLITSPSFISLISSSSFPYPSPPLVLALPPRSPASRLGRRLRQAPGAPMRAGCRTTNPPDVTIPRDTFRVRAAHVPSQAVPGAVARRERGTRVDTAAVRSPCTSRIPVHSCHPTAPACARTKFAAASFLCAKCILAQHLSPTPSFPILSFVPVRTRPPTQPTHRMSLPKS</sequence>
<keyword evidence="3" id="KW-1185">Reference proteome</keyword>
<evidence type="ECO:0000256" key="1">
    <source>
        <dbReference type="SAM" id="Phobius"/>
    </source>
</evidence>
<feature type="transmembrane region" description="Helical" evidence="1">
    <location>
        <begin position="32"/>
        <end position="55"/>
    </location>
</feature>
<reference evidence="2" key="1">
    <citation type="submission" date="2023-03" db="EMBL/GenBank/DDBJ databases">
        <title>Massive genome expansion in bonnet fungi (Mycena s.s.) driven by repeated elements and novel gene families across ecological guilds.</title>
        <authorList>
            <consortium name="Lawrence Berkeley National Laboratory"/>
            <person name="Harder C.B."/>
            <person name="Miyauchi S."/>
            <person name="Viragh M."/>
            <person name="Kuo A."/>
            <person name="Thoen E."/>
            <person name="Andreopoulos B."/>
            <person name="Lu D."/>
            <person name="Skrede I."/>
            <person name="Drula E."/>
            <person name="Henrissat B."/>
            <person name="Morin E."/>
            <person name="Kohler A."/>
            <person name="Barry K."/>
            <person name="LaButti K."/>
            <person name="Morin E."/>
            <person name="Salamov A."/>
            <person name="Lipzen A."/>
            <person name="Mereny Z."/>
            <person name="Hegedus B."/>
            <person name="Baldrian P."/>
            <person name="Stursova M."/>
            <person name="Weitz H."/>
            <person name="Taylor A."/>
            <person name="Grigoriev I.V."/>
            <person name="Nagy L.G."/>
            <person name="Martin F."/>
            <person name="Kauserud H."/>
        </authorList>
    </citation>
    <scope>NUCLEOTIDE SEQUENCE</scope>
    <source>
        <strain evidence="2">CBHHK182m</strain>
    </source>
</reference>
<gene>
    <name evidence="2" type="ORF">B0H16DRAFT_1747244</name>
</gene>
<comment type="caution">
    <text evidence="2">The sequence shown here is derived from an EMBL/GenBank/DDBJ whole genome shotgun (WGS) entry which is preliminary data.</text>
</comment>
<dbReference type="Proteomes" id="UP001215598">
    <property type="component" value="Unassembled WGS sequence"/>
</dbReference>
<evidence type="ECO:0000313" key="2">
    <source>
        <dbReference type="EMBL" id="KAJ7705624.1"/>
    </source>
</evidence>
<organism evidence="2 3">
    <name type="scientific">Mycena metata</name>
    <dbReference type="NCBI Taxonomy" id="1033252"/>
    <lineage>
        <taxon>Eukaryota</taxon>
        <taxon>Fungi</taxon>
        <taxon>Dikarya</taxon>
        <taxon>Basidiomycota</taxon>
        <taxon>Agaricomycotina</taxon>
        <taxon>Agaricomycetes</taxon>
        <taxon>Agaricomycetidae</taxon>
        <taxon>Agaricales</taxon>
        <taxon>Marasmiineae</taxon>
        <taxon>Mycenaceae</taxon>
        <taxon>Mycena</taxon>
    </lineage>
</organism>
<keyword evidence="1" id="KW-0472">Membrane</keyword>
<dbReference type="AlphaFoldDB" id="A0AAD7GUK8"/>